<dbReference type="PANTHER" id="PTHR44520:SF2">
    <property type="entry name" value="RESPONSE REGULATOR RCP1"/>
    <property type="match status" value="1"/>
</dbReference>
<dbReference type="SUPFAM" id="SSF52172">
    <property type="entry name" value="CheY-like"/>
    <property type="match status" value="1"/>
</dbReference>
<evidence type="ECO:0000313" key="3">
    <source>
        <dbReference type="EMBL" id="MEP0945826.1"/>
    </source>
</evidence>
<comment type="caution">
    <text evidence="3">The sequence shown here is derived from an EMBL/GenBank/DDBJ whole genome shotgun (WGS) entry which is preliminary data.</text>
</comment>
<organism evidence="3 4">
    <name type="scientific">Leptolyngbya subtilissima DQ-A4</name>
    <dbReference type="NCBI Taxonomy" id="2933933"/>
    <lineage>
        <taxon>Bacteria</taxon>
        <taxon>Bacillati</taxon>
        <taxon>Cyanobacteriota</taxon>
        <taxon>Cyanophyceae</taxon>
        <taxon>Leptolyngbyales</taxon>
        <taxon>Leptolyngbyaceae</taxon>
        <taxon>Leptolyngbya group</taxon>
        <taxon>Leptolyngbya</taxon>
    </lineage>
</organism>
<reference evidence="3 4" key="1">
    <citation type="submission" date="2022-04" db="EMBL/GenBank/DDBJ databases">
        <title>Positive selection, recombination, and allopatry shape intraspecific diversity of widespread and dominant cyanobacteria.</title>
        <authorList>
            <person name="Wei J."/>
            <person name="Shu W."/>
            <person name="Hu C."/>
        </authorList>
    </citation>
    <scope>NUCLEOTIDE SEQUENCE [LARGE SCALE GENOMIC DNA]</scope>
    <source>
        <strain evidence="3 4">DQ-A4</strain>
    </source>
</reference>
<evidence type="ECO:0000313" key="4">
    <source>
        <dbReference type="Proteomes" id="UP001482513"/>
    </source>
</evidence>
<gene>
    <name evidence="3" type="ORF">NC992_02975</name>
</gene>
<dbReference type="SMART" id="SM00448">
    <property type="entry name" value="REC"/>
    <property type="match status" value="1"/>
</dbReference>
<dbReference type="InterPro" id="IPR001789">
    <property type="entry name" value="Sig_transdc_resp-reg_receiver"/>
</dbReference>
<keyword evidence="1" id="KW-0597">Phosphoprotein</keyword>
<keyword evidence="4" id="KW-1185">Reference proteome</keyword>
<proteinExistence type="predicted"/>
<dbReference type="EMBL" id="JAMPKX010000001">
    <property type="protein sequence ID" value="MEP0945826.1"/>
    <property type="molecule type" value="Genomic_DNA"/>
</dbReference>
<dbReference type="Pfam" id="PF00072">
    <property type="entry name" value="Response_reg"/>
    <property type="match status" value="1"/>
</dbReference>
<feature type="domain" description="Response regulatory" evidence="2">
    <location>
        <begin position="42"/>
        <end position="169"/>
    </location>
</feature>
<dbReference type="InterPro" id="IPR011006">
    <property type="entry name" value="CheY-like_superfamily"/>
</dbReference>
<dbReference type="PANTHER" id="PTHR44520">
    <property type="entry name" value="RESPONSE REGULATOR RCP1-RELATED"/>
    <property type="match status" value="1"/>
</dbReference>
<dbReference type="Gene3D" id="3.40.50.2300">
    <property type="match status" value="1"/>
</dbReference>
<dbReference type="RefSeq" id="WP_313887189.1">
    <property type="nucleotide sequence ID" value="NZ_JAMPKX010000001.1"/>
</dbReference>
<dbReference type="CDD" id="cd17557">
    <property type="entry name" value="REC_Rcp-like"/>
    <property type="match status" value="1"/>
</dbReference>
<protein>
    <submittedName>
        <fullName evidence="3">Response regulator</fullName>
    </submittedName>
</protein>
<dbReference type="PROSITE" id="PS50110">
    <property type="entry name" value="RESPONSE_REGULATORY"/>
    <property type="match status" value="1"/>
</dbReference>
<evidence type="ECO:0000259" key="2">
    <source>
        <dbReference type="PROSITE" id="PS50110"/>
    </source>
</evidence>
<feature type="modified residue" description="4-aspartylphosphate" evidence="1">
    <location>
        <position position="102"/>
    </location>
</feature>
<dbReference type="Proteomes" id="UP001482513">
    <property type="component" value="Unassembled WGS sequence"/>
</dbReference>
<dbReference type="InterPro" id="IPR052893">
    <property type="entry name" value="TCS_response_regulator"/>
</dbReference>
<sequence length="178" mass="19846">MEKRLPIAHGNNPLGARLGVTANAIEPPLSSQEHVMTKRTVNVLLVEDDEVDVMNVQRAFKRNRIENPLYVANNGLAALNMLRGSDSDPPSVPEHRRLVLLDINMPKMNGLEFLQELRQDESLKSTPVVVLTTSDADQDRLEAYRLNVAGYILKPVTFATFADVVAALNQYWALCEIP</sequence>
<evidence type="ECO:0000256" key="1">
    <source>
        <dbReference type="PROSITE-ProRule" id="PRU00169"/>
    </source>
</evidence>
<accession>A0ABV0JZZ8</accession>
<name>A0ABV0JZZ8_9CYAN</name>